<gene>
    <name evidence="2" type="ORF">EDEG_01182</name>
</gene>
<evidence type="ECO:0000313" key="2">
    <source>
        <dbReference type="EMBL" id="EJW04598.1"/>
    </source>
</evidence>
<accession>J8ZY88</accession>
<dbReference type="Proteomes" id="UP000003163">
    <property type="component" value="Unassembled WGS sequence"/>
</dbReference>
<feature type="signal peptide" evidence="1">
    <location>
        <begin position="1"/>
        <end position="25"/>
    </location>
</feature>
<feature type="chain" id="PRO_5003820970" evidence="1">
    <location>
        <begin position="26"/>
        <end position="283"/>
    </location>
</feature>
<dbReference type="AlphaFoldDB" id="J8ZY88"/>
<reference evidence="3" key="2">
    <citation type="submission" date="2015-07" db="EMBL/GenBank/DDBJ databases">
        <title>Contrasting host-pathogen interactions and genome evolution in two generalist and specialist microsporidian pathogens of mosquitoes.</title>
        <authorList>
            <consortium name="The Broad Institute Genomics Platform"/>
            <consortium name="The Broad Institute Genome Sequencing Center for Infectious Disease"/>
            <person name="Cuomo C.A."/>
            <person name="Sanscrainte N.D."/>
            <person name="Goldberg J.M."/>
            <person name="Heiman D."/>
            <person name="Young S."/>
            <person name="Zeng Q."/>
            <person name="Becnel J.J."/>
            <person name="Birren B.W."/>
        </authorList>
    </citation>
    <scope>NUCLEOTIDE SEQUENCE [LARGE SCALE GENOMIC DNA]</scope>
    <source>
        <strain evidence="3">USNM 41457</strain>
    </source>
</reference>
<dbReference type="InParanoid" id="J8ZY88"/>
<sequence length="283" mass="33599">MFKNKISHVYTILILLFNFFKCANFAEEGGPSREMDTKYFKLKILKKHDENRDNAIEKKRVTKNKHKAINIENIVNLESIQKHVIEEKNVLFILRALYNNEIFRLEHSELHTSQAIDFQYHHRSILNIIRGYRMASISISGWNVYVNWTYKHTKVRLSDSDITLSFYNSVEENFAEEESFVEKLVCNKSFVYEKYVFNYVKAFGDMFYEIMYDDEILNIKVCLSQETIINMYSLKFGLREQYVEVSIEKVNCKILNSVYPYKTIINNKIEIEAQRKIAGVIKI</sequence>
<keyword evidence="3" id="KW-1185">Reference proteome</keyword>
<dbReference type="VEuPathDB" id="MicrosporidiaDB:EDEG_01182"/>
<reference evidence="2 3" key="1">
    <citation type="submission" date="2011-08" db="EMBL/GenBank/DDBJ databases">
        <authorList>
            <person name="Liu Z.J."/>
            <person name="Shi F.L."/>
            <person name="Lu J.Q."/>
            <person name="Li M."/>
            <person name="Wang Z.L."/>
        </authorList>
    </citation>
    <scope>NUCLEOTIDE SEQUENCE [LARGE SCALE GENOMIC DNA]</scope>
    <source>
        <strain evidence="2 3">USNM 41457</strain>
    </source>
</reference>
<proteinExistence type="predicted"/>
<evidence type="ECO:0000313" key="3">
    <source>
        <dbReference type="Proteomes" id="UP000003163"/>
    </source>
</evidence>
<name>J8ZY88_EDHAE</name>
<dbReference type="HOGENOM" id="CLU_1015725_0_0_1"/>
<comment type="caution">
    <text evidence="2">The sequence shown here is derived from an EMBL/GenBank/DDBJ whole genome shotgun (WGS) entry which is preliminary data.</text>
</comment>
<keyword evidence="1" id="KW-0732">Signal</keyword>
<organism evidence="2 3">
    <name type="scientific">Edhazardia aedis (strain USNM 41457)</name>
    <name type="common">Microsporidian parasite</name>
    <dbReference type="NCBI Taxonomy" id="1003232"/>
    <lineage>
        <taxon>Eukaryota</taxon>
        <taxon>Fungi</taxon>
        <taxon>Fungi incertae sedis</taxon>
        <taxon>Microsporidia</taxon>
        <taxon>Edhazardia</taxon>
    </lineage>
</organism>
<dbReference type="EMBL" id="AFBI03000016">
    <property type="protein sequence ID" value="EJW04598.1"/>
    <property type="molecule type" value="Genomic_DNA"/>
</dbReference>
<protein>
    <submittedName>
        <fullName evidence="2">Uncharacterized protein</fullName>
    </submittedName>
</protein>
<evidence type="ECO:0000256" key="1">
    <source>
        <dbReference type="SAM" id="SignalP"/>
    </source>
</evidence>